<reference evidence="2 3" key="1">
    <citation type="submission" date="2018-06" db="EMBL/GenBank/DDBJ databases">
        <title>The Genome of Cuscuta australis (Dodder) Provides Insight into the Evolution of Plant Parasitism.</title>
        <authorList>
            <person name="Liu H."/>
        </authorList>
    </citation>
    <scope>NUCLEOTIDE SEQUENCE [LARGE SCALE GENOMIC DNA]</scope>
    <source>
        <strain evidence="3">cv. Yunnan</strain>
        <tissue evidence="2">Vines</tissue>
    </source>
</reference>
<dbReference type="AlphaFoldDB" id="A0A328DPH5"/>
<sequence length="127" mass="13260">MADLKFSDSAFLLLFISFSIVLTSVVSGKSGAAAVLLLACGAALLLVLVLRTTVVAWITVIVMLAFVGKRRRVLAEDGARITSDVALYLAKVAFRERGGGALAFICATTAAAALGLTASVWNGKSYY</sequence>
<organism evidence="2 3">
    <name type="scientific">Cuscuta australis</name>
    <dbReference type="NCBI Taxonomy" id="267555"/>
    <lineage>
        <taxon>Eukaryota</taxon>
        <taxon>Viridiplantae</taxon>
        <taxon>Streptophyta</taxon>
        <taxon>Embryophyta</taxon>
        <taxon>Tracheophyta</taxon>
        <taxon>Spermatophyta</taxon>
        <taxon>Magnoliopsida</taxon>
        <taxon>eudicotyledons</taxon>
        <taxon>Gunneridae</taxon>
        <taxon>Pentapetalae</taxon>
        <taxon>asterids</taxon>
        <taxon>lamiids</taxon>
        <taxon>Solanales</taxon>
        <taxon>Convolvulaceae</taxon>
        <taxon>Cuscuteae</taxon>
        <taxon>Cuscuta</taxon>
        <taxon>Cuscuta subgen. Grammica</taxon>
        <taxon>Cuscuta sect. Cleistogrammica</taxon>
    </lineage>
</organism>
<dbReference type="PANTHER" id="PTHR34656">
    <property type="entry name" value="PYRROLINE-5-CARBOXYLATE REDUCTASE"/>
    <property type="match status" value="1"/>
</dbReference>
<protein>
    <submittedName>
        <fullName evidence="2">Uncharacterized protein</fullName>
    </submittedName>
</protein>
<proteinExistence type="predicted"/>
<feature type="transmembrane region" description="Helical" evidence="1">
    <location>
        <begin position="33"/>
        <end position="66"/>
    </location>
</feature>
<name>A0A328DPH5_9ASTE</name>
<comment type="caution">
    <text evidence="2">The sequence shown here is derived from an EMBL/GenBank/DDBJ whole genome shotgun (WGS) entry which is preliminary data.</text>
</comment>
<feature type="transmembrane region" description="Helical" evidence="1">
    <location>
        <begin position="101"/>
        <end position="121"/>
    </location>
</feature>
<dbReference type="PANTHER" id="PTHR34656:SF2">
    <property type="entry name" value="TRANSMEMBRANE PROTEIN"/>
    <property type="match status" value="1"/>
</dbReference>
<evidence type="ECO:0000313" key="3">
    <source>
        <dbReference type="Proteomes" id="UP000249390"/>
    </source>
</evidence>
<accession>A0A328DPH5</accession>
<dbReference type="EMBL" id="NQVE01000114">
    <property type="protein sequence ID" value="RAL47567.1"/>
    <property type="molecule type" value="Genomic_DNA"/>
</dbReference>
<evidence type="ECO:0000256" key="1">
    <source>
        <dbReference type="SAM" id="Phobius"/>
    </source>
</evidence>
<keyword evidence="1" id="KW-1133">Transmembrane helix</keyword>
<keyword evidence="1" id="KW-0812">Transmembrane</keyword>
<keyword evidence="1" id="KW-0472">Membrane</keyword>
<evidence type="ECO:0000313" key="2">
    <source>
        <dbReference type="EMBL" id="RAL47567.1"/>
    </source>
</evidence>
<keyword evidence="3" id="KW-1185">Reference proteome</keyword>
<gene>
    <name evidence="2" type="ORF">DM860_011305</name>
</gene>
<dbReference type="Proteomes" id="UP000249390">
    <property type="component" value="Unassembled WGS sequence"/>
</dbReference>